<dbReference type="GO" id="GO:0016791">
    <property type="term" value="F:phosphatase activity"/>
    <property type="evidence" value="ECO:0007669"/>
    <property type="project" value="InterPro"/>
</dbReference>
<evidence type="ECO:0000313" key="5">
    <source>
        <dbReference type="EMBL" id="CAH0489744.1"/>
    </source>
</evidence>
<protein>
    <recommendedName>
        <fullName evidence="9">Pyridoxal phosphate phosphatase</fullName>
    </recommendedName>
</protein>
<dbReference type="Proteomes" id="UP001159659">
    <property type="component" value="Unassembled WGS sequence"/>
</dbReference>
<keyword evidence="3" id="KW-0378">Hydrolase</keyword>
<dbReference type="InterPro" id="IPR036412">
    <property type="entry name" value="HAD-like_sf"/>
</dbReference>
<reference evidence="5 7" key="1">
    <citation type="submission" date="2021-11" db="EMBL/GenBank/DDBJ databases">
        <authorList>
            <person name="Islam A."/>
            <person name="Islam S."/>
            <person name="Flora M.S."/>
            <person name="Rahman M."/>
            <person name="Ziaur R.M."/>
            <person name="Epstein J.H."/>
            <person name="Hassan M."/>
            <person name="Klassen M."/>
            <person name="Woodard K."/>
            <person name="Webb A."/>
            <person name="Webby R.J."/>
            <person name="El Zowalaty M.E."/>
        </authorList>
    </citation>
    <scope>NUCLEOTIDE SEQUENCE [LARGE SCALE GENOMIC DNA]</scope>
    <source>
        <strain evidence="5">Pf1</strain>
    </source>
</reference>
<dbReference type="GO" id="GO:0046872">
    <property type="term" value="F:metal ion binding"/>
    <property type="evidence" value="ECO:0007669"/>
    <property type="project" value="UniProtKB-KW"/>
</dbReference>
<organism evidence="6 8">
    <name type="scientific">Peronospora farinosa</name>
    <dbReference type="NCBI Taxonomy" id="134698"/>
    <lineage>
        <taxon>Eukaryota</taxon>
        <taxon>Sar</taxon>
        <taxon>Stramenopiles</taxon>
        <taxon>Oomycota</taxon>
        <taxon>Peronosporomycetes</taxon>
        <taxon>Peronosporales</taxon>
        <taxon>Peronosporaceae</taxon>
        <taxon>Peronospora</taxon>
    </lineage>
</organism>
<keyword evidence="2" id="KW-0479">Metal-binding</keyword>
<dbReference type="NCBIfam" id="TIGR01489">
    <property type="entry name" value="DKMTPPase-SF"/>
    <property type="match status" value="1"/>
</dbReference>
<dbReference type="SUPFAM" id="SSF56784">
    <property type="entry name" value="HAD-like"/>
    <property type="match status" value="1"/>
</dbReference>
<dbReference type="Pfam" id="PF06888">
    <property type="entry name" value="Put_Phosphatase"/>
    <property type="match status" value="1"/>
</dbReference>
<evidence type="ECO:0000313" key="6">
    <source>
        <dbReference type="EMBL" id="CAI5724949.1"/>
    </source>
</evidence>
<evidence type="ECO:0000256" key="1">
    <source>
        <dbReference type="ARBA" id="ARBA00001946"/>
    </source>
</evidence>
<proteinExistence type="predicted"/>
<dbReference type="PANTHER" id="PTHR20889:SF12">
    <property type="entry name" value="LP01149P"/>
    <property type="match status" value="1"/>
</dbReference>
<evidence type="ECO:0008006" key="9">
    <source>
        <dbReference type="Google" id="ProtNLM"/>
    </source>
</evidence>
<evidence type="ECO:0000256" key="4">
    <source>
        <dbReference type="ARBA" id="ARBA00022842"/>
    </source>
</evidence>
<gene>
    <name evidence="5" type="ORF">PFR001_LOCUS5133</name>
    <name evidence="6" type="ORF">PFR002_LOCUS5005</name>
</gene>
<reference evidence="6" key="2">
    <citation type="submission" date="2022-12" db="EMBL/GenBank/DDBJ databases">
        <authorList>
            <person name="Webb A."/>
        </authorList>
    </citation>
    <scope>NUCLEOTIDE SEQUENCE</scope>
    <source>
        <strain evidence="6">Pf2</strain>
    </source>
</reference>
<dbReference type="EMBL" id="CAKLBC010001180">
    <property type="protein sequence ID" value="CAH0489744.1"/>
    <property type="molecule type" value="Genomic_DNA"/>
</dbReference>
<comment type="caution">
    <text evidence="6">The sequence shown here is derived from an EMBL/GenBank/DDBJ whole genome shotgun (WGS) entry which is preliminary data.</text>
</comment>
<sequence>MVLGTVALRRACPKNDVVLARSHLLNGEPYGMQRQINPYPGVVQAPVAPWSTGYDIYRHFVQFCQSPYVISHAVRRLSGSVLVIFDYDWSLVNENSDTFIFQKLYPELLLTLRGRLAKQPSWTKIMDDMLGDLAEDKPDTSSDMIVAAAACVPIQPHMLDALRLAAQQYNADVKIVSDANSVYIESMIQHYGLTQEVSEVITNPASFESLDNGRNRLRVRPYYEINTEPHGCKWCPTNMCKGRIVDTLRSAHPYASVLCVGDGSGDFCAATRLTKNDVVFARADEAGGKSYGLQKRIDSNPTLVKASVVPWSTGDDIYRHFAQFFHASLSQG</sequence>
<dbReference type="AlphaFoldDB" id="A0AAV0TNM1"/>
<dbReference type="InterPro" id="IPR006384">
    <property type="entry name" value="HAD_hydro_PyrdxlP_Pase-like"/>
</dbReference>
<dbReference type="Proteomes" id="UP001157938">
    <property type="component" value="Unassembled WGS sequence"/>
</dbReference>
<accession>A0AAV0TNM1</accession>
<dbReference type="InterPro" id="IPR023214">
    <property type="entry name" value="HAD_sf"/>
</dbReference>
<dbReference type="InterPro" id="IPR016965">
    <property type="entry name" value="Pase_PHOSPHO-typ"/>
</dbReference>
<name>A0AAV0TNM1_9STRA</name>
<evidence type="ECO:0000256" key="3">
    <source>
        <dbReference type="ARBA" id="ARBA00022801"/>
    </source>
</evidence>
<comment type="cofactor">
    <cofactor evidence="1">
        <name>Mg(2+)</name>
        <dbReference type="ChEBI" id="CHEBI:18420"/>
    </cofactor>
</comment>
<dbReference type="EMBL" id="CANTFK010000756">
    <property type="protein sequence ID" value="CAI5724949.1"/>
    <property type="molecule type" value="Genomic_DNA"/>
</dbReference>
<keyword evidence="7" id="KW-1185">Reference proteome</keyword>
<dbReference type="PANTHER" id="PTHR20889">
    <property type="entry name" value="PHOSPHATASE, ORPHAN 1, 2"/>
    <property type="match status" value="1"/>
</dbReference>
<keyword evidence="4" id="KW-0460">Magnesium</keyword>
<evidence type="ECO:0000313" key="8">
    <source>
        <dbReference type="Proteomes" id="UP001159659"/>
    </source>
</evidence>
<evidence type="ECO:0000256" key="2">
    <source>
        <dbReference type="ARBA" id="ARBA00022723"/>
    </source>
</evidence>
<dbReference type="Gene3D" id="3.40.50.1000">
    <property type="entry name" value="HAD superfamily/HAD-like"/>
    <property type="match status" value="1"/>
</dbReference>
<evidence type="ECO:0000313" key="7">
    <source>
        <dbReference type="Proteomes" id="UP001157938"/>
    </source>
</evidence>
<dbReference type="NCBIfam" id="TIGR01488">
    <property type="entry name" value="HAD-SF-IB"/>
    <property type="match status" value="1"/>
</dbReference>